<dbReference type="Pfam" id="PF13304">
    <property type="entry name" value="AAA_21"/>
    <property type="match status" value="1"/>
</dbReference>
<organism evidence="2 3">
    <name type="scientific">Candidatus Accumulibacter phosphatis</name>
    <dbReference type="NCBI Taxonomy" id="327160"/>
    <lineage>
        <taxon>Bacteria</taxon>
        <taxon>Pseudomonadati</taxon>
        <taxon>Pseudomonadota</taxon>
        <taxon>Betaproteobacteria</taxon>
        <taxon>Candidatus Accumulibacter</taxon>
    </lineage>
</organism>
<name>A0A6A7RPE3_9PROT</name>
<dbReference type="InterPro" id="IPR003959">
    <property type="entry name" value="ATPase_AAA_core"/>
</dbReference>
<evidence type="ECO:0000313" key="3">
    <source>
        <dbReference type="Proteomes" id="UP000342300"/>
    </source>
</evidence>
<dbReference type="PANTHER" id="PTHR40396:SF1">
    <property type="entry name" value="ATPASE AAA-TYPE CORE DOMAIN-CONTAINING PROTEIN"/>
    <property type="match status" value="1"/>
</dbReference>
<reference evidence="2 3" key="1">
    <citation type="submission" date="2017-09" db="EMBL/GenBank/DDBJ databases">
        <title>Metagenomic Analysis Reveals Denitrifying Candidatus Accumulibacter and Flanking Population as a Source of N2O.</title>
        <authorList>
            <person name="Gao H."/>
            <person name="Mao Y."/>
            <person name="Zhao X."/>
            <person name="Liu W.-T."/>
            <person name="Zhang T."/>
            <person name="Wells G."/>
        </authorList>
    </citation>
    <scope>NUCLEOTIDE SEQUENCE [LARGE SCALE GENOMIC DNA]</scope>
    <source>
        <strain evidence="2">CANDO_2_IC</strain>
    </source>
</reference>
<dbReference type="PANTHER" id="PTHR40396">
    <property type="entry name" value="ATPASE-LIKE PROTEIN"/>
    <property type="match status" value="1"/>
</dbReference>
<dbReference type="InterPro" id="IPR014555">
    <property type="entry name" value="RecF-like"/>
</dbReference>
<feature type="domain" description="ATPase AAA-type core" evidence="1">
    <location>
        <begin position="300"/>
        <end position="379"/>
    </location>
</feature>
<gene>
    <name evidence="2" type="ORF">CRU78_02270</name>
</gene>
<dbReference type="EMBL" id="PDHS01000045">
    <property type="protein sequence ID" value="MQM29424.1"/>
    <property type="molecule type" value="Genomic_DNA"/>
</dbReference>
<dbReference type="AlphaFoldDB" id="A0A6A7RPE3"/>
<evidence type="ECO:0000313" key="2">
    <source>
        <dbReference type="EMBL" id="MQM29424.1"/>
    </source>
</evidence>
<dbReference type="Gene3D" id="3.40.50.300">
    <property type="entry name" value="P-loop containing nucleotide triphosphate hydrolases"/>
    <property type="match status" value="1"/>
</dbReference>
<dbReference type="Proteomes" id="UP000342300">
    <property type="component" value="Unassembled WGS sequence"/>
</dbReference>
<dbReference type="GO" id="GO:0005524">
    <property type="term" value="F:ATP binding"/>
    <property type="evidence" value="ECO:0007669"/>
    <property type="project" value="InterPro"/>
</dbReference>
<protein>
    <submittedName>
        <fullName evidence="2">ATPase</fullName>
    </submittedName>
</protein>
<accession>A0A6A7RPE3</accession>
<proteinExistence type="predicted"/>
<sequence length="429" mass="47497">MFSRIQTRHFRSLKAVDQTLGPIQALVRPNASGKTTFLDVIGLLSDLVHVHPRGTVRETMLSRSASFDKLIWQGPGEDAGSRAAFQLAVEAPIPAAVRARMADDKQRYTLVRYELEIGLDAPTEELGLNHETLWLRTTDAETPAQQRDLFPLVPDHAPSILVGKGRPGFKVVMKKTPGGNDNYYTEGAKKSYAPSFRLGRSKLALAHIPADEDNFPVSSWFRDLLESCVQNVVLNSQVIRQPSPPGLGQRFQTNGSNLPWVIAELRRDRQRFGDWLEHVRTALEDIIDIDTVERREDRHRYLVIKYANGAEIPSWLASDGTLRLLALTIPAYLSDLNGVFLIEEPENGIHPRAIETVIQSLSSIYDGQVLIATHSPVALNMLEPAQILCFAKDKAGATDIVAGDCHPALQNWKQGHPDLGSLFAAGILS</sequence>
<dbReference type="GO" id="GO:0016887">
    <property type="term" value="F:ATP hydrolysis activity"/>
    <property type="evidence" value="ECO:0007669"/>
    <property type="project" value="InterPro"/>
</dbReference>
<dbReference type="InterPro" id="IPR027417">
    <property type="entry name" value="P-loop_NTPase"/>
</dbReference>
<dbReference type="PIRSF" id="PIRSF029347">
    <property type="entry name" value="RecF"/>
    <property type="match status" value="1"/>
</dbReference>
<dbReference type="SUPFAM" id="SSF52540">
    <property type="entry name" value="P-loop containing nucleoside triphosphate hydrolases"/>
    <property type="match status" value="1"/>
</dbReference>
<dbReference type="NCBIfam" id="NF047739">
    <property type="entry name" value="antiphage_MADS3"/>
    <property type="match status" value="1"/>
</dbReference>
<evidence type="ECO:0000259" key="1">
    <source>
        <dbReference type="Pfam" id="PF13304"/>
    </source>
</evidence>
<comment type="caution">
    <text evidence="2">The sequence shown here is derived from an EMBL/GenBank/DDBJ whole genome shotgun (WGS) entry which is preliminary data.</text>
</comment>